<dbReference type="PANTHER" id="PTHR45348:SF5">
    <property type="entry name" value="OXIDOREDUCTASE, PUTATIVE (AFU_ORTHOLOGUE AFUA_8G01420)-RELATED"/>
    <property type="match status" value="1"/>
</dbReference>
<dbReference type="EMBL" id="NJES01000052">
    <property type="protein sequence ID" value="PHH79247.1"/>
    <property type="molecule type" value="Genomic_DNA"/>
</dbReference>
<comment type="caution">
    <text evidence="5">The sequence shown here is derived from an EMBL/GenBank/DDBJ whole genome shotgun (WGS) entry which is preliminary data.</text>
</comment>
<keyword evidence="6" id="KW-1185">Reference proteome</keyword>
<organism evidence="5 6">
    <name type="scientific">Ophiocordyceps camponoti-rufipedis</name>
    <dbReference type="NCBI Taxonomy" id="2004952"/>
    <lineage>
        <taxon>Eukaryota</taxon>
        <taxon>Fungi</taxon>
        <taxon>Dikarya</taxon>
        <taxon>Ascomycota</taxon>
        <taxon>Pezizomycotina</taxon>
        <taxon>Sordariomycetes</taxon>
        <taxon>Hypocreomycetidae</taxon>
        <taxon>Hypocreales</taxon>
        <taxon>Ophiocordycipitaceae</taxon>
        <taxon>Ophiocordyceps</taxon>
    </lineage>
</organism>
<feature type="domain" description="Enoyl reductase (ER)" evidence="4">
    <location>
        <begin position="9"/>
        <end position="277"/>
    </location>
</feature>
<dbReference type="STRING" id="2004952.A0A2C5ZE00"/>
<dbReference type="SMART" id="SM00829">
    <property type="entry name" value="PKS_ER"/>
    <property type="match status" value="1"/>
</dbReference>
<accession>A0A2C5ZE00</accession>
<proteinExistence type="inferred from homology"/>
<keyword evidence="2" id="KW-0560">Oxidoreductase</keyword>
<feature type="compositionally biased region" description="Basic and acidic residues" evidence="3">
    <location>
        <begin position="344"/>
        <end position="357"/>
    </location>
</feature>
<dbReference type="Gene3D" id="3.90.180.10">
    <property type="entry name" value="Medium-chain alcohol dehydrogenases, catalytic domain"/>
    <property type="match status" value="1"/>
</dbReference>
<dbReference type="SUPFAM" id="SSF51735">
    <property type="entry name" value="NAD(P)-binding Rossmann-fold domains"/>
    <property type="match status" value="1"/>
</dbReference>
<dbReference type="OrthoDB" id="37659at2759"/>
<dbReference type="InterPro" id="IPR011032">
    <property type="entry name" value="GroES-like_sf"/>
</dbReference>
<feature type="region of interest" description="Disordered" evidence="3">
    <location>
        <begin position="334"/>
        <end position="413"/>
    </location>
</feature>
<dbReference type="AlphaFoldDB" id="A0A2C5ZE00"/>
<evidence type="ECO:0000256" key="1">
    <source>
        <dbReference type="ARBA" id="ARBA00008072"/>
    </source>
</evidence>
<evidence type="ECO:0000256" key="2">
    <source>
        <dbReference type="ARBA" id="ARBA00023002"/>
    </source>
</evidence>
<comment type="similarity">
    <text evidence="1">Belongs to the zinc-containing alcohol dehydrogenase family.</text>
</comment>
<dbReference type="PANTHER" id="PTHR45348">
    <property type="entry name" value="HYPOTHETICAL OXIDOREDUCTASE (EUROFUNG)"/>
    <property type="match status" value="1"/>
</dbReference>
<dbReference type="CDD" id="cd08249">
    <property type="entry name" value="enoyl_reductase_like"/>
    <property type="match status" value="1"/>
</dbReference>
<evidence type="ECO:0000313" key="6">
    <source>
        <dbReference type="Proteomes" id="UP000226431"/>
    </source>
</evidence>
<evidence type="ECO:0000256" key="3">
    <source>
        <dbReference type="SAM" id="MobiDB-lite"/>
    </source>
</evidence>
<dbReference type="Gene3D" id="3.40.50.720">
    <property type="entry name" value="NAD(P)-binding Rossmann-like Domain"/>
    <property type="match status" value="1"/>
</dbReference>
<dbReference type="Proteomes" id="UP000226431">
    <property type="component" value="Unassembled WGS sequence"/>
</dbReference>
<dbReference type="InterPro" id="IPR013154">
    <property type="entry name" value="ADH-like_N"/>
</dbReference>
<sequence>MKQAIVQLDCRVSIQDAAIPRPGAREVLVRVVVAGTNPKDWKWPRMMQEPHNSGDDVAGVVEDVGRQVCEFRKGNRVAGMHKYGQPYGAFAEFAIVSDSMLFHVPDGISFEEAATIPLAALTAAYGLFHVLDLPTPWDQPRRSQTALVVYGASTAVGAFAIKLARAARIHPVIAVGSPNSSFMHEFLDEAQGDALIDYRKHASHDSLAHAIREALVEAGVPDGRATLALDAVSKPGTYDAVLGKVMVGRGRQRAKLAVVLPIDDESSVDESIELAFVSCGQSFKGEPFERRFSVVFFRAMTDGLRDGWLRGHPYEILNPSSDAHPELYHHLLTQGNQPMAPDGKASEKPVARDKADESGAEAGPSSAPESDPAPAYEAAAPTLANPFQFPSNNELPPYDETLASSGSPNADARPIAIPQLHPGPTSPFLPAYAPALLRHGVTVATWRSFVDTVSAFLTARVSDRAVNYASDVARQVSQGPKTFGKGVALHAKAVGRDISRNARRGNVIGTTLAVLEGAIAIPVSTAIGAATAALRLPSSAMDAVITAPQTPLQRANAYAAVANRDWLHARGLQAVLVTTPGLVAVLETTVGELLERTRAVKAEDAASQLRALETLVAPLEVDEKAELTLSPETLWLILLPVRPRRVKNSSGGMWT</sequence>
<evidence type="ECO:0000259" key="4">
    <source>
        <dbReference type="SMART" id="SM00829"/>
    </source>
</evidence>
<gene>
    <name evidence="5" type="ORF">CDD80_5331</name>
</gene>
<dbReference type="GO" id="GO:0016651">
    <property type="term" value="F:oxidoreductase activity, acting on NAD(P)H"/>
    <property type="evidence" value="ECO:0007669"/>
    <property type="project" value="InterPro"/>
</dbReference>
<dbReference type="SUPFAM" id="SSF50129">
    <property type="entry name" value="GroES-like"/>
    <property type="match status" value="1"/>
</dbReference>
<dbReference type="InterPro" id="IPR020843">
    <property type="entry name" value="ER"/>
</dbReference>
<evidence type="ECO:0000313" key="5">
    <source>
        <dbReference type="EMBL" id="PHH79247.1"/>
    </source>
</evidence>
<name>A0A2C5ZE00_9HYPO</name>
<dbReference type="InterPro" id="IPR036291">
    <property type="entry name" value="NAD(P)-bd_dom_sf"/>
</dbReference>
<protein>
    <recommendedName>
        <fullName evidence="4">Enoyl reductase (ER) domain-containing protein</fullName>
    </recommendedName>
</protein>
<feature type="compositionally biased region" description="Low complexity" evidence="3">
    <location>
        <begin position="360"/>
        <end position="381"/>
    </location>
</feature>
<reference evidence="5 6" key="1">
    <citation type="submission" date="2017-06" db="EMBL/GenBank/DDBJ databases">
        <title>Ant-infecting Ophiocordyceps genomes reveal a high diversity of potential behavioral manipulation genes and a possible major role for enterotoxins.</title>
        <authorList>
            <person name="De Bekker C."/>
            <person name="Evans H.C."/>
            <person name="Brachmann A."/>
            <person name="Hughes D.P."/>
        </authorList>
    </citation>
    <scope>NUCLEOTIDE SEQUENCE [LARGE SCALE GENOMIC DNA]</scope>
    <source>
        <strain evidence="5 6">Map16</strain>
    </source>
</reference>
<dbReference type="Pfam" id="PF08240">
    <property type="entry name" value="ADH_N"/>
    <property type="match status" value="1"/>
</dbReference>
<dbReference type="InterPro" id="IPR047122">
    <property type="entry name" value="Trans-enoyl_RdTase-like"/>
</dbReference>